<dbReference type="Proteomes" id="UP000265520">
    <property type="component" value="Unassembled WGS sequence"/>
</dbReference>
<sequence>QTNSLSPKNPAPQKACTVSSPFNITTAEHVNTIEELIQTQSNPKSKDTPEFEPIAQQFIAGSEPTPDPSLLEKQPGSDKSSHLSENFDETNLGESSQDQPETLPSVTIHSEYPNLNRRVIETDIQNEGSQSFPIKDETSTQPMVETTCFSTEPDNLEHLQQIENLPRIQEREPTIINPTSSQASLYLEPYNFVSKP</sequence>
<proteinExistence type="predicted"/>
<evidence type="ECO:0000313" key="2">
    <source>
        <dbReference type="EMBL" id="MCI09506.1"/>
    </source>
</evidence>
<evidence type="ECO:0000256" key="1">
    <source>
        <dbReference type="SAM" id="MobiDB-lite"/>
    </source>
</evidence>
<evidence type="ECO:0000313" key="3">
    <source>
        <dbReference type="Proteomes" id="UP000265520"/>
    </source>
</evidence>
<dbReference type="EMBL" id="LXQA010072897">
    <property type="protein sequence ID" value="MCI09506.1"/>
    <property type="molecule type" value="Genomic_DNA"/>
</dbReference>
<keyword evidence="3" id="KW-1185">Reference proteome</keyword>
<feature type="compositionally biased region" description="Polar residues" evidence="1">
    <location>
        <begin position="92"/>
        <end position="108"/>
    </location>
</feature>
<dbReference type="AlphaFoldDB" id="A0A392PDW3"/>
<protein>
    <submittedName>
        <fullName evidence="2">Uncharacterized protein</fullName>
    </submittedName>
</protein>
<name>A0A392PDW3_9FABA</name>
<feature type="region of interest" description="Disordered" evidence="1">
    <location>
        <begin position="38"/>
        <end position="111"/>
    </location>
</feature>
<feature type="non-terminal residue" evidence="2">
    <location>
        <position position="1"/>
    </location>
</feature>
<feature type="region of interest" description="Disordered" evidence="1">
    <location>
        <begin position="1"/>
        <end position="20"/>
    </location>
</feature>
<comment type="caution">
    <text evidence="2">The sequence shown here is derived from an EMBL/GenBank/DDBJ whole genome shotgun (WGS) entry which is preliminary data.</text>
</comment>
<accession>A0A392PDW3</accession>
<reference evidence="2 3" key="1">
    <citation type="journal article" date="2018" name="Front. Plant Sci.">
        <title>Red Clover (Trifolium pratense) and Zigzag Clover (T. medium) - A Picture of Genomic Similarities and Differences.</title>
        <authorList>
            <person name="Dluhosova J."/>
            <person name="Istvanek J."/>
            <person name="Nedelnik J."/>
            <person name="Repkova J."/>
        </authorList>
    </citation>
    <scope>NUCLEOTIDE SEQUENCE [LARGE SCALE GENOMIC DNA]</scope>
    <source>
        <strain evidence="3">cv. 10/8</strain>
        <tissue evidence="2">Leaf</tissue>
    </source>
</reference>
<organism evidence="2 3">
    <name type="scientific">Trifolium medium</name>
    <dbReference type="NCBI Taxonomy" id="97028"/>
    <lineage>
        <taxon>Eukaryota</taxon>
        <taxon>Viridiplantae</taxon>
        <taxon>Streptophyta</taxon>
        <taxon>Embryophyta</taxon>
        <taxon>Tracheophyta</taxon>
        <taxon>Spermatophyta</taxon>
        <taxon>Magnoliopsida</taxon>
        <taxon>eudicotyledons</taxon>
        <taxon>Gunneridae</taxon>
        <taxon>Pentapetalae</taxon>
        <taxon>rosids</taxon>
        <taxon>fabids</taxon>
        <taxon>Fabales</taxon>
        <taxon>Fabaceae</taxon>
        <taxon>Papilionoideae</taxon>
        <taxon>50 kb inversion clade</taxon>
        <taxon>NPAAA clade</taxon>
        <taxon>Hologalegina</taxon>
        <taxon>IRL clade</taxon>
        <taxon>Trifolieae</taxon>
        <taxon>Trifolium</taxon>
    </lineage>
</organism>